<keyword evidence="7 9" id="KW-0811">Translocation</keyword>
<evidence type="ECO:0000256" key="10">
    <source>
        <dbReference type="SAM" id="MobiDB-lite"/>
    </source>
</evidence>
<evidence type="ECO:0000256" key="6">
    <source>
        <dbReference type="ARBA" id="ARBA00022989"/>
    </source>
</evidence>
<evidence type="ECO:0000256" key="3">
    <source>
        <dbReference type="ARBA" id="ARBA00022475"/>
    </source>
</evidence>
<accession>K0YXJ4</accession>
<dbReference type="eggNOG" id="COG0690">
    <property type="taxonomic scope" value="Bacteria"/>
</dbReference>
<evidence type="ECO:0000256" key="1">
    <source>
        <dbReference type="ARBA" id="ARBA00004370"/>
    </source>
</evidence>
<evidence type="ECO:0000313" key="11">
    <source>
        <dbReference type="EMBL" id="EJZ88502.1"/>
    </source>
</evidence>
<comment type="function">
    <text evidence="9">Essential subunit of the Sec protein translocation channel SecYEG. Clamps together the 2 halves of SecY. May contact the channel plug during translocation.</text>
</comment>
<evidence type="ECO:0000256" key="9">
    <source>
        <dbReference type="HAMAP-Rule" id="MF_00422"/>
    </source>
</evidence>
<comment type="subunit">
    <text evidence="9">Component of the Sec protein translocase complex. Heterotrimer consisting of SecY, SecE and SecG subunits. The heterotrimers can form oligomers, although 1 heterotrimer is thought to be able to translocate proteins. Interacts with the ribosome. Interacts with SecDF, and other proteins may be involved. Interacts with SecA.</text>
</comment>
<keyword evidence="5 9" id="KW-0653">Protein transport</keyword>
<sequence length="97" mass="10863">MADATASHMPAKTDRTKSGATPSRDSHEKEAQKKPNIFVRMWTFFLQVIEEMKKVVYPSGSETWTYFVVVVVFVAVIMAFTGLLDLGFGKLNALIFS</sequence>
<dbReference type="GO" id="GO:0043952">
    <property type="term" value="P:protein transport by the Sec complex"/>
    <property type="evidence" value="ECO:0007669"/>
    <property type="project" value="UniProtKB-UniRule"/>
</dbReference>
<dbReference type="InterPro" id="IPR038379">
    <property type="entry name" value="SecE_sf"/>
</dbReference>
<comment type="subcellular location">
    <subcellularLocation>
        <location evidence="9">Cell membrane</location>
        <topology evidence="9">Single-pass membrane protein</topology>
    </subcellularLocation>
    <subcellularLocation>
        <location evidence="1">Membrane</location>
    </subcellularLocation>
</comment>
<dbReference type="PANTHER" id="PTHR33910:SF1">
    <property type="entry name" value="PROTEIN TRANSLOCASE SUBUNIT SECE"/>
    <property type="match status" value="1"/>
</dbReference>
<dbReference type="Proteomes" id="UP000003994">
    <property type="component" value="Unassembled WGS sequence"/>
</dbReference>
<dbReference type="EMBL" id="AGWQ01000001">
    <property type="protein sequence ID" value="EJZ88502.1"/>
    <property type="molecule type" value="Genomic_DNA"/>
</dbReference>
<keyword evidence="3 9" id="KW-1003">Cell membrane</keyword>
<comment type="caution">
    <text evidence="11">The sequence shown here is derived from an EMBL/GenBank/DDBJ whole genome shotgun (WGS) entry which is preliminary data.</text>
</comment>
<feature type="region of interest" description="Disordered" evidence="10">
    <location>
        <begin position="1"/>
        <end position="32"/>
    </location>
</feature>
<dbReference type="RefSeq" id="WP_006680231.1">
    <property type="nucleotide sequence ID" value="NZ_JH815208.1"/>
</dbReference>
<evidence type="ECO:0000313" key="12">
    <source>
        <dbReference type="Proteomes" id="UP000003994"/>
    </source>
</evidence>
<evidence type="ECO:0000256" key="4">
    <source>
        <dbReference type="ARBA" id="ARBA00022692"/>
    </source>
</evidence>
<protein>
    <recommendedName>
        <fullName evidence="9">Protein translocase subunit SecE</fullName>
    </recommendedName>
</protein>
<comment type="similarity">
    <text evidence="9">Belongs to the SecE/SEC61-gamma family.</text>
</comment>
<evidence type="ECO:0000256" key="5">
    <source>
        <dbReference type="ARBA" id="ARBA00022927"/>
    </source>
</evidence>
<keyword evidence="6 9" id="KW-1133">Transmembrane helix</keyword>
<name>K0YXJ4_9ACTO</name>
<keyword evidence="12" id="KW-1185">Reference proteome</keyword>
<dbReference type="STRING" id="883077.HMPREF9241_00024"/>
<dbReference type="Gene3D" id="1.20.5.1030">
    <property type="entry name" value="Preprotein translocase secy subunit"/>
    <property type="match status" value="1"/>
</dbReference>
<dbReference type="PATRIC" id="fig|883077.3.peg.21"/>
<feature type="transmembrane region" description="Helical" evidence="9">
    <location>
        <begin position="64"/>
        <end position="88"/>
    </location>
</feature>
<dbReference type="GO" id="GO:0008320">
    <property type="term" value="F:protein transmembrane transporter activity"/>
    <property type="evidence" value="ECO:0007669"/>
    <property type="project" value="UniProtKB-UniRule"/>
</dbReference>
<evidence type="ECO:0000256" key="7">
    <source>
        <dbReference type="ARBA" id="ARBA00023010"/>
    </source>
</evidence>
<dbReference type="GO" id="GO:0005886">
    <property type="term" value="C:plasma membrane"/>
    <property type="evidence" value="ECO:0007669"/>
    <property type="project" value="UniProtKB-SubCell"/>
</dbReference>
<dbReference type="GO" id="GO:0006605">
    <property type="term" value="P:protein targeting"/>
    <property type="evidence" value="ECO:0007669"/>
    <property type="project" value="UniProtKB-UniRule"/>
</dbReference>
<dbReference type="Pfam" id="PF00584">
    <property type="entry name" value="SecE"/>
    <property type="match status" value="1"/>
</dbReference>
<dbReference type="HAMAP" id="MF_00422">
    <property type="entry name" value="SecE"/>
    <property type="match status" value="1"/>
</dbReference>
<dbReference type="GO" id="GO:0009306">
    <property type="term" value="P:protein secretion"/>
    <property type="evidence" value="ECO:0007669"/>
    <property type="project" value="UniProtKB-UniRule"/>
</dbReference>
<dbReference type="InterPro" id="IPR005807">
    <property type="entry name" value="SecE_bac"/>
</dbReference>
<keyword evidence="8 9" id="KW-0472">Membrane</keyword>
<dbReference type="AlphaFoldDB" id="K0YXJ4"/>
<dbReference type="GO" id="GO:0065002">
    <property type="term" value="P:intracellular protein transmembrane transport"/>
    <property type="evidence" value="ECO:0007669"/>
    <property type="project" value="UniProtKB-UniRule"/>
</dbReference>
<evidence type="ECO:0000256" key="2">
    <source>
        <dbReference type="ARBA" id="ARBA00022448"/>
    </source>
</evidence>
<keyword evidence="4 9" id="KW-0812">Transmembrane</keyword>
<dbReference type="PANTHER" id="PTHR33910">
    <property type="entry name" value="PROTEIN TRANSLOCASE SUBUNIT SECE"/>
    <property type="match status" value="1"/>
</dbReference>
<gene>
    <name evidence="9" type="primary">secE</name>
    <name evidence="11" type="ORF">HMPREF9241_00024</name>
</gene>
<keyword evidence="2 9" id="KW-0813">Transport</keyword>
<organism evidence="11 12">
    <name type="scientific">Schaalia turicensis ACS-279-V-Col4</name>
    <dbReference type="NCBI Taxonomy" id="883077"/>
    <lineage>
        <taxon>Bacteria</taxon>
        <taxon>Bacillati</taxon>
        <taxon>Actinomycetota</taxon>
        <taxon>Actinomycetes</taxon>
        <taxon>Actinomycetales</taxon>
        <taxon>Actinomycetaceae</taxon>
        <taxon>Schaalia</taxon>
    </lineage>
</organism>
<evidence type="ECO:0000256" key="8">
    <source>
        <dbReference type="ARBA" id="ARBA00023136"/>
    </source>
</evidence>
<dbReference type="NCBIfam" id="TIGR00964">
    <property type="entry name" value="secE_bact"/>
    <property type="match status" value="1"/>
</dbReference>
<dbReference type="HOGENOM" id="CLU_113663_3_0_11"/>
<dbReference type="InterPro" id="IPR001901">
    <property type="entry name" value="Translocase_SecE/Sec61-g"/>
</dbReference>
<proteinExistence type="inferred from homology"/>
<reference evidence="11 12" key="1">
    <citation type="submission" date="2012-07" db="EMBL/GenBank/DDBJ databases">
        <title>The Genome Sequence of Actinomyces turicensis ACS-279-V-COL4.</title>
        <authorList>
            <consortium name="The Broad Institute Genome Sequencing Platform"/>
            <person name="Earl A."/>
            <person name="Ward D."/>
            <person name="Feldgarden M."/>
            <person name="Gevers D."/>
            <person name="Saerens B."/>
            <person name="Vaneechoutte M."/>
            <person name="Walker B."/>
            <person name="Young S.K."/>
            <person name="Zeng Q."/>
            <person name="Gargeya S."/>
            <person name="Fitzgerald M."/>
            <person name="Haas B."/>
            <person name="Abouelleil A."/>
            <person name="Alvarado L."/>
            <person name="Arachchi H.M."/>
            <person name="Berlin A."/>
            <person name="Chapman S.B."/>
            <person name="Goldberg J."/>
            <person name="Griggs A."/>
            <person name="Gujja S."/>
            <person name="Hansen M."/>
            <person name="Howarth C."/>
            <person name="Imamovic A."/>
            <person name="Larimer J."/>
            <person name="McCowen C."/>
            <person name="Montmayeur A."/>
            <person name="Murphy C."/>
            <person name="Neiman D."/>
            <person name="Pearson M."/>
            <person name="Priest M."/>
            <person name="Roberts A."/>
            <person name="Saif S."/>
            <person name="Shea T."/>
            <person name="Sisk P."/>
            <person name="Sykes S."/>
            <person name="Wortman J."/>
            <person name="Nusbaum C."/>
            <person name="Birren B."/>
        </authorList>
    </citation>
    <scope>NUCLEOTIDE SEQUENCE [LARGE SCALE GENOMIC DNA]</scope>
    <source>
        <strain evidence="11 12">ACS-279-V-Col4</strain>
    </source>
</reference>